<evidence type="ECO:0000256" key="4">
    <source>
        <dbReference type="ARBA" id="ARBA00022827"/>
    </source>
</evidence>
<dbReference type="Proteomes" id="UP000186601">
    <property type="component" value="Unassembled WGS sequence"/>
</dbReference>
<keyword evidence="9" id="KW-1185">Reference proteome</keyword>
<dbReference type="GO" id="GO:0050660">
    <property type="term" value="F:flavin adenine dinucleotide binding"/>
    <property type="evidence" value="ECO:0007669"/>
    <property type="project" value="InterPro"/>
</dbReference>
<reference evidence="8 9" key="1">
    <citation type="submission" date="2018-02" db="EMBL/GenBank/DDBJ databases">
        <title>Genome sequence of the basidiomycete white-rot fungus Phlebia centrifuga.</title>
        <authorList>
            <person name="Granchi Z."/>
            <person name="Peng M."/>
            <person name="de Vries R.P."/>
            <person name="Hilden K."/>
            <person name="Makela M.R."/>
            <person name="Grigoriev I."/>
            <person name="Riley R."/>
        </authorList>
    </citation>
    <scope>NUCLEOTIDE SEQUENCE [LARGE SCALE GENOMIC DNA]</scope>
    <source>
        <strain evidence="8 9">FBCC195</strain>
    </source>
</reference>
<evidence type="ECO:0000256" key="2">
    <source>
        <dbReference type="ARBA" id="ARBA00007653"/>
    </source>
</evidence>
<dbReference type="Pfam" id="PF01134">
    <property type="entry name" value="GIDA"/>
    <property type="match status" value="1"/>
</dbReference>
<evidence type="ECO:0000313" key="8">
    <source>
        <dbReference type="EMBL" id="PSR74538.1"/>
    </source>
</evidence>
<dbReference type="SUPFAM" id="SSF51905">
    <property type="entry name" value="FAD/NAD(P)-binding domain"/>
    <property type="match status" value="1"/>
</dbReference>
<comment type="caution">
    <text evidence="8">The sequence shown here is derived from an EMBL/GenBank/DDBJ whole genome shotgun (WGS) entry which is preliminary data.</text>
</comment>
<proteinExistence type="inferred from homology"/>
<dbReference type="OrthoDB" id="3329at2759"/>
<organism evidence="8 9">
    <name type="scientific">Hermanssonia centrifuga</name>
    <dbReference type="NCBI Taxonomy" id="98765"/>
    <lineage>
        <taxon>Eukaryota</taxon>
        <taxon>Fungi</taxon>
        <taxon>Dikarya</taxon>
        <taxon>Basidiomycota</taxon>
        <taxon>Agaricomycotina</taxon>
        <taxon>Agaricomycetes</taxon>
        <taxon>Polyporales</taxon>
        <taxon>Meruliaceae</taxon>
        <taxon>Hermanssonia</taxon>
    </lineage>
</organism>
<dbReference type="STRING" id="98765.A0A2R6NPU1"/>
<sequence length="482" mass="53366">MNEAPAVGLSASLRSAGFKLGRLQTGTPARLRKSSIDFNCGRFEEIQSGEENPSPFSYLNTTVDNADNQVHCYKTRTTEATHALVRDTWHQSVHIQETKKGPRYCPSLEAKVRRFPQKSSHIVWLEPEGYDSDLIYPNGLSCSLPEDVQEKLYRTIPGLENAEIVRPAYGVEYDHVDARELKQTLETKRITGLFLAGQINGTTGYEEAAAQGVVAGINAGLAAQGRPALVLNRADGYVGVMIDDLIVKGAEEPYRMFTSRSEYRMSIRSDNADLRLTEKGRIAGAVSDHRWSHFISTRDEIARVTEVLKAFTLTSRKWNAHGIIAKSNSDGSYISAFDALRYPDAHISALVPQLLPALAHTPAHILSRVETDGKYALHLRRQDADLKIFLEEENCVLDPGLEYRAISGLSKEVMERLEVVRPTSMGAAKRMEGMTPVSLLTLLRFAKKKHGQTLGDQYPTRPASHSSSLEEADPTDVVATTT</sequence>
<dbReference type="GO" id="GO:0002098">
    <property type="term" value="P:tRNA wobble uridine modification"/>
    <property type="evidence" value="ECO:0007669"/>
    <property type="project" value="TreeGrafter"/>
</dbReference>
<evidence type="ECO:0000259" key="7">
    <source>
        <dbReference type="SMART" id="SM01228"/>
    </source>
</evidence>
<dbReference type="InterPro" id="IPR036188">
    <property type="entry name" value="FAD/NAD-bd_sf"/>
</dbReference>
<comment type="cofactor">
    <cofactor evidence="1">
        <name>FAD</name>
        <dbReference type="ChEBI" id="CHEBI:57692"/>
    </cofactor>
</comment>
<dbReference type="Gene3D" id="3.50.50.60">
    <property type="entry name" value="FAD/NAD(P)-binding domain"/>
    <property type="match status" value="1"/>
</dbReference>
<dbReference type="Pfam" id="PF13932">
    <property type="entry name" value="SAM_GIDA_C"/>
    <property type="match status" value="1"/>
</dbReference>
<name>A0A2R6NPU1_9APHY</name>
<evidence type="ECO:0000256" key="5">
    <source>
        <dbReference type="ARBA" id="ARBA00054993"/>
    </source>
</evidence>
<dbReference type="EMBL" id="MLYV02000976">
    <property type="protein sequence ID" value="PSR74538.1"/>
    <property type="molecule type" value="Genomic_DNA"/>
</dbReference>
<dbReference type="FunFam" id="3.50.50.60:FF:000002">
    <property type="entry name" value="tRNA uridine 5-carboxymethylaminomethyl modification enzyme MnmG"/>
    <property type="match status" value="1"/>
</dbReference>
<dbReference type="GO" id="GO:0005737">
    <property type="term" value="C:cytoplasm"/>
    <property type="evidence" value="ECO:0007669"/>
    <property type="project" value="UniProtKB-ARBA"/>
</dbReference>
<protein>
    <recommendedName>
        <fullName evidence="7">tRNA uridine 5-carboxymethylaminomethyl modification enzyme C-terminal subdomain domain-containing protein</fullName>
    </recommendedName>
</protein>
<dbReference type="Gene3D" id="1.10.150.570">
    <property type="entry name" value="GidA associated domain, C-terminal subdomain"/>
    <property type="match status" value="1"/>
</dbReference>
<dbReference type="InterPro" id="IPR044920">
    <property type="entry name" value="MnmG_C_subdom_sf"/>
</dbReference>
<feature type="domain" description="tRNA uridine 5-carboxymethylaminomethyl modification enzyme C-terminal subdomain" evidence="7">
    <location>
        <begin position="373"/>
        <end position="444"/>
    </location>
</feature>
<evidence type="ECO:0000313" key="9">
    <source>
        <dbReference type="Proteomes" id="UP000186601"/>
    </source>
</evidence>
<dbReference type="PROSITE" id="PS01281">
    <property type="entry name" value="GIDA_2"/>
    <property type="match status" value="1"/>
</dbReference>
<dbReference type="Pfam" id="PF21680">
    <property type="entry name" value="GIDA_C_1st"/>
    <property type="match status" value="1"/>
</dbReference>
<dbReference type="PANTHER" id="PTHR11806:SF0">
    <property type="entry name" value="PROTEIN MTO1 HOMOLOG, MITOCHONDRIAL"/>
    <property type="match status" value="1"/>
</dbReference>
<dbReference type="InterPro" id="IPR002218">
    <property type="entry name" value="MnmG-rel"/>
</dbReference>
<dbReference type="SMART" id="SM01228">
    <property type="entry name" value="GIDA_assoc_3"/>
    <property type="match status" value="1"/>
</dbReference>
<evidence type="ECO:0000256" key="6">
    <source>
        <dbReference type="SAM" id="MobiDB-lite"/>
    </source>
</evidence>
<keyword evidence="4" id="KW-0274">FAD</keyword>
<accession>A0A2R6NPU1</accession>
<comment type="function">
    <text evidence="5">Component of the MSS1-MTO1 complex that catalyzes the 5-carboxymethylaminomethyluridine (cmnm(5)U) modification at the 34th wobble position (U34) of mitochondrial tRNAs.</text>
</comment>
<dbReference type="PROSITE" id="PS01280">
    <property type="entry name" value="GIDA_1"/>
    <property type="match status" value="1"/>
</dbReference>
<dbReference type="InterPro" id="IPR040131">
    <property type="entry name" value="MnmG_N"/>
</dbReference>
<gene>
    <name evidence="8" type="ORF">PHLCEN_2v9715</name>
</gene>
<feature type="region of interest" description="Disordered" evidence="6">
    <location>
        <begin position="452"/>
        <end position="482"/>
    </location>
</feature>
<comment type="similarity">
    <text evidence="2">Belongs to the MnmG family.</text>
</comment>
<dbReference type="InterPro" id="IPR020595">
    <property type="entry name" value="MnmG-rel_CS"/>
</dbReference>
<dbReference type="Gene3D" id="2.40.30.260">
    <property type="match status" value="1"/>
</dbReference>
<evidence type="ECO:0000256" key="1">
    <source>
        <dbReference type="ARBA" id="ARBA00001974"/>
    </source>
</evidence>
<keyword evidence="3" id="KW-0285">Flavoprotein</keyword>
<dbReference type="PANTHER" id="PTHR11806">
    <property type="entry name" value="GLUCOSE INHIBITED DIVISION PROTEIN A"/>
    <property type="match status" value="1"/>
</dbReference>
<evidence type="ECO:0000256" key="3">
    <source>
        <dbReference type="ARBA" id="ARBA00022630"/>
    </source>
</evidence>
<dbReference type="InterPro" id="IPR047001">
    <property type="entry name" value="MnmG_C_subdom"/>
</dbReference>
<dbReference type="AlphaFoldDB" id="A0A2R6NPU1"/>
<dbReference type="InterPro" id="IPR026904">
    <property type="entry name" value="MnmG_C"/>
</dbReference>
<dbReference type="GO" id="GO:0030488">
    <property type="term" value="P:tRNA methylation"/>
    <property type="evidence" value="ECO:0007669"/>
    <property type="project" value="TreeGrafter"/>
</dbReference>
<dbReference type="InterPro" id="IPR049312">
    <property type="entry name" value="GIDA_C_N"/>
</dbReference>